<proteinExistence type="predicted"/>
<keyword evidence="3" id="KW-1185">Reference proteome</keyword>
<evidence type="ECO:0000313" key="2">
    <source>
        <dbReference type="EMBL" id="KAK8855529.1"/>
    </source>
</evidence>
<accession>A0ABR2HZL2</accession>
<gene>
    <name evidence="2" type="ORF">PGQ11_011441</name>
</gene>
<evidence type="ECO:0000256" key="1">
    <source>
        <dbReference type="SAM" id="MobiDB-lite"/>
    </source>
</evidence>
<reference evidence="2 3" key="1">
    <citation type="journal article" date="2024" name="IMA Fungus">
        <title>Apiospora arundinis, a panoply of carbohydrate-active enzymes and secondary metabolites.</title>
        <authorList>
            <person name="Sorensen T."/>
            <person name="Petersen C."/>
            <person name="Muurmann A.T."/>
            <person name="Christiansen J.V."/>
            <person name="Brundto M.L."/>
            <person name="Overgaard C.K."/>
            <person name="Boysen A.T."/>
            <person name="Wollenberg R.D."/>
            <person name="Larsen T.O."/>
            <person name="Sorensen J.L."/>
            <person name="Nielsen K.L."/>
            <person name="Sondergaard T.E."/>
        </authorList>
    </citation>
    <scope>NUCLEOTIDE SEQUENCE [LARGE SCALE GENOMIC DNA]</scope>
    <source>
        <strain evidence="2 3">AAU 773</strain>
    </source>
</reference>
<feature type="region of interest" description="Disordered" evidence="1">
    <location>
        <begin position="66"/>
        <end position="103"/>
    </location>
</feature>
<organism evidence="2 3">
    <name type="scientific">Apiospora arundinis</name>
    <dbReference type="NCBI Taxonomy" id="335852"/>
    <lineage>
        <taxon>Eukaryota</taxon>
        <taxon>Fungi</taxon>
        <taxon>Dikarya</taxon>
        <taxon>Ascomycota</taxon>
        <taxon>Pezizomycotina</taxon>
        <taxon>Sordariomycetes</taxon>
        <taxon>Xylariomycetidae</taxon>
        <taxon>Amphisphaeriales</taxon>
        <taxon>Apiosporaceae</taxon>
        <taxon>Apiospora</taxon>
    </lineage>
</organism>
<sequence length="143" mass="15659">MHVRSVALNLKPRAANCLTLAPTLASSHPLPEIYLYHLLLCTHFVHMTNFKSNTMGMGATKASHSATAGGFGRRSHRSALPGSHEGSRMAADSQVPKETYQQDTDGDDVQLLPIFFRIRRNSSQGIASHWSGGMLQGRDFVLL</sequence>
<protein>
    <submittedName>
        <fullName evidence="2">Uncharacterized protein</fullName>
    </submittedName>
</protein>
<dbReference type="Proteomes" id="UP001390339">
    <property type="component" value="Unassembled WGS sequence"/>
</dbReference>
<comment type="caution">
    <text evidence="2">The sequence shown here is derived from an EMBL/GenBank/DDBJ whole genome shotgun (WGS) entry which is preliminary data.</text>
</comment>
<evidence type="ECO:0000313" key="3">
    <source>
        <dbReference type="Proteomes" id="UP001390339"/>
    </source>
</evidence>
<name>A0ABR2HZL2_9PEZI</name>
<dbReference type="EMBL" id="JAPCWZ010000007">
    <property type="protein sequence ID" value="KAK8855529.1"/>
    <property type="molecule type" value="Genomic_DNA"/>
</dbReference>